<dbReference type="EMBL" id="BAAATZ010000007">
    <property type="protein sequence ID" value="GAA2724415.1"/>
    <property type="molecule type" value="Genomic_DNA"/>
</dbReference>
<evidence type="ECO:0000259" key="1">
    <source>
        <dbReference type="PROSITE" id="PS50075"/>
    </source>
</evidence>
<keyword evidence="3" id="KW-1185">Reference proteome</keyword>
<proteinExistence type="predicted"/>
<accession>A0ABN3U4B2</accession>
<name>A0ABN3U4B2_9ACTN</name>
<dbReference type="Pfam" id="PF00550">
    <property type="entry name" value="PP-binding"/>
    <property type="match status" value="1"/>
</dbReference>
<feature type="domain" description="Carrier" evidence="1">
    <location>
        <begin position="4"/>
        <end position="80"/>
    </location>
</feature>
<comment type="caution">
    <text evidence="2">The sequence shown here is derived from an EMBL/GenBank/DDBJ whole genome shotgun (WGS) entry which is preliminary data.</text>
</comment>
<sequence length="84" mass="9399">MNNEEILTNVRRIIGEMCPLGAREAGPDERIMEDLGYDSMAVVELALVLEAEFELEPIEEEQAIDLVTVRDVAELVEHMVSARA</sequence>
<protein>
    <recommendedName>
        <fullName evidence="1">Carrier domain-containing protein</fullName>
    </recommendedName>
</protein>
<evidence type="ECO:0000313" key="2">
    <source>
        <dbReference type="EMBL" id="GAA2724415.1"/>
    </source>
</evidence>
<gene>
    <name evidence="2" type="ORF">GCM10010439_21980</name>
</gene>
<organism evidence="2 3">
    <name type="scientific">Actinocorallia aurantiaca</name>
    <dbReference type="NCBI Taxonomy" id="46204"/>
    <lineage>
        <taxon>Bacteria</taxon>
        <taxon>Bacillati</taxon>
        <taxon>Actinomycetota</taxon>
        <taxon>Actinomycetes</taxon>
        <taxon>Streptosporangiales</taxon>
        <taxon>Thermomonosporaceae</taxon>
        <taxon>Actinocorallia</taxon>
    </lineage>
</organism>
<dbReference type="Gene3D" id="1.10.1200.10">
    <property type="entry name" value="ACP-like"/>
    <property type="match status" value="1"/>
</dbReference>
<dbReference type="Proteomes" id="UP001501842">
    <property type="component" value="Unassembled WGS sequence"/>
</dbReference>
<reference evidence="2 3" key="1">
    <citation type="journal article" date="2019" name="Int. J. Syst. Evol. Microbiol.">
        <title>The Global Catalogue of Microorganisms (GCM) 10K type strain sequencing project: providing services to taxonomists for standard genome sequencing and annotation.</title>
        <authorList>
            <consortium name="The Broad Institute Genomics Platform"/>
            <consortium name="The Broad Institute Genome Sequencing Center for Infectious Disease"/>
            <person name="Wu L."/>
            <person name="Ma J."/>
        </authorList>
    </citation>
    <scope>NUCLEOTIDE SEQUENCE [LARGE SCALE GENOMIC DNA]</scope>
    <source>
        <strain evidence="2 3">JCM 8201</strain>
    </source>
</reference>
<dbReference type="SUPFAM" id="SSF47336">
    <property type="entry name" value="ACP-like"/>
    <property type="match status" value="1"/>
</dbReference>
<evidence type="ECO:0000313" key="3">
    <source>
        <dbReference type="Proteomes" id="UP001501842"/>
    </source>
</evidence>
<dbReference type="InterPro" id="IPR036736">
    <property type="entry name" value="ACP-like_sf"/>
</dbReference>
<dbReference type="InterPro" id="IPR009081">
    <property type="entry name" value="PP-bd_ACP"/>
</dbReference>
<dbReference type="PROSITE" id="PS50075">
    <property type="entry name" value="CARRIER"/>
    <property type="match status" value="1"/>
</dbReference>
<dbReference type="RefSeq" id="WP_344450194.1">
    <property type="nucleotide sequence ID" value="NZ_BAAATZ010000007.1"/>
</dbReference>